<dbReference type="InterPro" id="IPR050471">
    <property type="entry name" value="AB_hydrolase"/>
</dbReference>
<dbReference type="Proteomes" id="UP000006377">
    <property type="component" value="Chromosome"/>
</dbReference>
<dbReference type="GO" id="GO:0004806">
    <property type="term" value="F:triacylglycerol lipase activity"/>
    <property type="evidence" value="ECO:0007669"/>
    <property type="project" value="TreeGrafter"/>
</dbReference>
<reference evidence="2 3" key="1">
    <citation type="journal article" date="2011" name="Stand. Genomic Sci.">
        <title>Complete genome sequence of Parvibaculum lavamentivorans type strain (DS-1(T)).</title>
        <authorList>
            <person name="Schleheck D."/>
            <person name="Weiss M."/>
            <person name="Pitluck S."/>
            <person name="Bruce D."/>
            <person name="Land M.L."/>
            <person name="Han S."/>
            <person name="Saunders E."/>
            <person name="Tapia R."/>
            <person name="Detter C."/>
            <person name="Brettin T."/>
            <person name="Han J."/>
            <person name="Woyke T."/>
            <person name="Goodwin L."/>
            <person name="Pennacchio L."/>
            <person name="Nolan M."/>
            <person name="Cook A.M."/>
            <person name="Kjelleberg S."/>
            <person name="Thomas T."/>
        </authorList>
    </citation>
    <scope>NUCLEOTIDE SEQUENCE [LARGE SCALE GENOMIC DNA]</scope>
    <source>
        <strain evidence="3">DS-1 / DSM 13023 / NCIMB 13966</strain>
    </source>
</reference>
<dbReference type="eggNOG" id="COG2267">
    <property type="taxonomic scope" value="Bacteria"/>
</dbReference>
<sequence length="269" mass="29330">MPFAKSGGIDIFYERMGSGPRLLFISGTGGDLRNRPNVLDGPFPKSFDMLAYDQRGLGRTSKPDTPYSMAEYAEDAVGLMSAIGWGSALVIGVSFGGMVAQELAINHPHVVEGLVLACTSPGGAGGASYPLHTLLHMSREERARHMIPISDTRHDAGWAKAYPETYETLVAMAAADPYTDEPGHEMGQRRQLEARAAHDTWDRLGEIRCPTLICAGKYDGIALPETQEKMASRIKGAELRFFEGGHLFMLQDREALPAMTRFLKGEDAN</sequence>
<dbReference type="SUPFAM" id="SSF53474">
    <property type="entry name" value="alpha/beta-Hydrolases"/>
    <property type="match status" value="1"/>
</dbReference>
<dbReference type="EMBL" id="CP000774">
    <property type="protein sequence ID" value="ABS64231.1"/>
    <property type="molecule type" value="Genomic_DNA"/>
</dbReference>
<dbReference type="Gene3D" id="3.40.50.1820">
    <property type="entry name" value="alpha/beta hydrolase"/>
    <property type="match status" value="1"/>
</dbReference>
<accession>A7HWE8</accession>
<dbReference type="KEGG" id="pla:Plav_2623"/>
<evidence type="ECO:0000313" key="3">
    <source>
        <dbReference type="Proteomes" id="UP000006377"/>
    </source>
</evidence>
<dbReference type="RefSeq" id="WP_012111543.1">
    <property type="nucleotide sequence ID" value="NC_009719.1"/>
</dbReference>
<evidence type="ECO:0000259" key="1">
    <source>
        <dbReference type="Pfam" id="PF00561"/>
    </source>
</evidence>
<organism evidence="2 3">
    <name type="scientific">Parvibaculum lavamentivorans (strain DS-1 / DSM 13023 / NCIMB 13966)</name>
    <dbReference type="NCBI Taxonomy" id="402881"/>
    <lineage>
        <taxon>Bacteria</taxon>
        <taxon>Pseudomonadati</taxon>
        <taxon>Pseudomonadota</taxon>
        <taxon>Alphaproteobacteria</taxon>
        <taxon>Hyphomicrobiales</taxon>
        <taxon>Parvibaculaceae</taxon>
        <taxon>Parvibaculum</taxon>
    </lineage>
</organism>
<dbReference type="GO" id="GO:0046503">
    <property type="term" value="P:glycerolipid catabolic process"/>
    <property type="evidence" value="ECO:0007669"/>
    <property type="project" value="TreeGrafter"/>
</dbReference>
<keyword evidence="3" id="KW-1185">Reference proteome</keyword>
<keyword evidence="2" id="KW-0378">Hydrolase</keyword>
<dbReference type="HOGENOM" id="CLU_020336_50_3_5"/>
<dbReference type="MEROPS" id="S33.009"/>
<evidence type="ECO:0000313" key="2">
    <source>
        <dbReference type="EMBL" id="ABS64231.1"/>
    </source>
</evidence>
<dbReference type="PANTHER" id="PTHR43433">
    <property type="entry name" value="HYDROLASE, ALPHA/BETA FOLD FAMILY PROTEIN"/>
    <property type="match status" value="1"/>
</dbReference>
<dbReference type="PANTHER" id="PTHR43433:SF5">
    <property type="entry name" value="AB HYDROLASE-1 DOMAIN-CONTAINING PROTEIN"/>
    <property type="match status" value="1"/>
</dbReference>
<feature type="domain" description="AB hydrolase-1" evidence="1">
    <location>
        <begin position="20"/>
        <end position="251"/>
    </location>
</feature>
<name>A7HWE8_PARL1</name>
<dbReference type="InterPro" id="IPR000073">
    <property type="entry name" value="AB_hydrolase_1"/>
</dbReference>
<protein>
    <submittedName>
        <fullName evidence="2">Alpha/beta hydrolase fold</fullName>
    </submittedName>
</protein>
<dbReference type="InterPro" id="IPR029058">
    <property type="entry name" value="AB_hydrolase_fold"/>
</dbReference>
<gene>
    <name evidence="2" type="ordered locus">Plav_2623</name>
</gene>
<dbReference type="Pfam" id="PF00561">
    <property type="entry name" value="Abhydrolase_1"/>
    <property type="match status" value="1"/>
</dbReference>
<proteinExistence type="predicted"/>
<dbReference type="PRINTS" id="PR00111">
    <property type="entry name" value="ABHYDROLASE"/>
</dbReference>
<dbReference type="STRING" id="402881.Plav_2623"/>
<dbReference type="AlphaFoldDB" id="A7HWE8"/>